<dbReference type="EMBL" id="CP101988">
    <property type="protein sequence ID" value="UUI73891.1"/>
    <property type="molecule type" value="Genomic_DNA"/>
</dbReference>
<name>A0ABY5KTQ8_9CELL</name>
<evidence type="ECO:0000313" key="1">
    <source>
        <dbReference type="EMBL" id="UUI73891.1"/>
    </source>
</evidence>
<organism evidence="1 2">
    <name type="scientific">Cellulomonas chengniuliangii</name>
    <dbReference type="NCBI Taxonomy" id="2968084"/>
    <lineage>
        <taxon>Bacteria</taxon>
        <taxon>Bacillati</taxon>
        <taxon>Actinomycetota</taxon>
        <taxon>Actinomycetes</taxon>
        <taxon>Micrococcales</taxon>
        <taxon>Cellulomonadaceae</taxon>
        <taxon>Cellulomonas</taxon>
    </lineage>
</organism>
<dbReference type="Proteomes" id="UP001316189">
    <property type="component" value="Chromosome"/>
</dbReference>
<protein>
    <submittedName>
        <fullName evidence="1">Uncharacterized protein</fullName>
    </submittedName>
</protein>
<gene>
    <name evidence="1" type="ORF">NP064_08510</name>
</gene>
<sequence>MGGQAPGFTQGWTAAMRAAHLAHTECTGPGGHMSANGVLGAGPDAVIVGGDWLEHNLRAAEAGDDAALSESLALKLEAAAAEITAVPELDTTARVMRLIRAEHYVQAAGIIRGNPDQATSVSTSATSGP</sequence>
<evidence type="ECO:0000313" key="2">
    <source>
        <dbReference type="Proteomes" id="UP001316189"/>
    </source>
</evidence>
<keyword evidence="2" id="KW-1185">Reference proteome</keyword>
<accession>A0ABY5KTQ8</accession>
<reference evidence="1 2" key="1">
    <citation type="submission" date="2022-07" db="EMBL/GenBank/DDBJ databases">
        <title>Novel species in genus cellulomonas.</title>
        <authorList>
            <person name="Ye L."/>
        </authorList>
    </citation>
    <scope>NUCLEOTIDE SEQUENCE [LARGE SCALE GENOMIC DNA]</scope>
    <source>
        <strain evidence="2">zg-Y338</strain>
    </source>
</reference>
<dbReference type="RefSeq" id="WP_227569220.1">
    <property type="nucleotide sequence ID" value="NZ_CP101988.1"/>
</dbReference>
<proteinExistence type="predicted"/>